<dbReference type="Gene3D" id="3.40.50.200">
    <property type="entry name" value="Peptidase S8/S53 domain"/>
    <property type="match status" value="2"/>
</dbReference>
<dbReference type="InterPro" id="IPR015500">
    <property type="entry name" value="Peptidase_S8_subtilisin-rel"/>
</dbReference>
<evidence type="ECO:0000256" key="2">
    <source>
        <dbReference type="ARBA" id="ARBA00022670"/>
    </source>
</evidence>
<keyword evidence="3 6" id="KW-0378">Hydrolase</keyword>
<evidence type="ECO:0000256" key="5">
    <source>
        <dbReference type="PIRSR" id="PIRSR615500-1"/>
    </source>
</evidence>
<organism evidence="10 11">
    <name type="scientific">Tritrichomonas foetus</name>
    <dbReference type="NCBI Taxonomy" id="1144522"/>
    <lineage>
        <taxon>Eukaryota</taxon>
        <taxon>Metamonada</taxon>
        <taxon>Parabasalia</taxon>
        <taxon>Tritrichomonadida</taxon>
        <taxon>Tritrichomonadidae</taxon>
        <taxon>Tritrichomonas</taxon>
    </lineage>
</organism>
<feature type="domain" description="Peptidase S8/S53" evidence="9">
    <location>
        <begin position="187"/>
        <end position="624"/>
    </location>
</feature>
<dbReference type="InterPro" id="IPR023827">
    <property type="entry name" value="Peptidase_S8_Asp-AS"/>
</dbReference>
<dbReference type="PRINTS" id="PR00723">
    <property type="entry name" value="SUBTILISIN"/>
</dbReference>
<dbReference type="InterPro" id="IPR036852">
    <property type="entry name" value="Peptidase_S8/S53_dom_sf"/>
</dbReference>
<evidence type="ECO:0000259" key="9">
    <source>
        <dbReference type="Pfam" id="PF00082"/>
    </source>
</evidence>
<keyword evidence="4 6" id="KW-0720">Serine protease</keyword>
<keyword evidence="11" id="KW-1185">Reference proteome</keyword>
<dbReference type="RefSeq" id="XP_068363986.1">
    <property type="nucleotide sequence ID" value="XM_068500973.1"/>
</dbReference>
<dbReference type="InterPro" id="IPR000209">
    <property type="entry name" value="Peptidase_S8/S53_dom"/>
</dbReference>
<protein>
    <recommendedName>
        <fullName evidence="9">Peptidase S8/S53 domain-containing protein</fullName>
    </recommendedName>
</protein>
<gene>
    <name evidence="10" type="ORF">TRFO_19744</name>
</gene>
<reference evidence="10" key="1">
    <citation type="submission" date="2016-10" db="EMBL/GenBank/DDBJ databases">
        <authorList>
            <person name="Benchimol M."/>
            <person name="Almeida L.G."/>
            <person name="Vasconcelos A.T."/>
            <person name="Perreira-Neves A."/>
            <person name="Rosa I.A."/>
            <person name="Tasca T."/>
            <person name="Bogo M.R."/>
            <person name="de Souza W."/>
        </authorList>
    </citation>
    <scope>NUCLEOTIDE SEQUENCE [LARGE SCALE GENOMIC DNA]</scope>
    <source>
        <strain evidence="10">K</strain>
    </source>
</reference>
<dbReference type="Gene3D" id="2.60.120.380">
    <property type="match status" value="1"/>
</dbReference>
<evidence type="ECO:0000256" key="3">
    <source>
        <dbReference type="ARBA" id="ARBA00022801"/>
    </source>
</evidence>
<dbReference type="PROSITE" id="PS51892">
    <property type="entry name" value="SUBTILASE"/>
    <property type="match status" value="1"/>
</dbReference>
<feature type="active site" description="Charge relay system" evidence="5 6">
    <location>
        <position position="241"/>
    </location>
</feature>
<dbReference type="AlphaFoldDB" id="A0A1J4KIG5"/>
<dbReference type="GeneID" id="94835677"/>
<dbReference type="InterPro" id="IPR034058">
    <property type="entry name" value="TagA/B/C/D_pept_dom"/>
</dbReference>
<dbReference type="GO" id="GO:0004252">
    <property type="term" value="F:serine-type endopeptidase activity"/>
    <property type="evidence" value="ECO:0007669"/>
    <property type="project" value="UniProtKB-UniRule"/>
</dbReference>
<evidence type="ECO:0000256" key="4">
    <source>
        <dbReference type="ARBA" id="ARBA00022825"/>
    </source>
</evidence>
<dbReference type="InterPro" id="IPR023828">
    <property type="entry name" value="Peptidase_S8_Ser-AS"/>
</dbReference>
<comment type="caution">
    <text evidence="10">The sequence shown here is derived from an EMBL/GenBank/DDBJ whole genome shotgun (WGS) entry which is preliminary data.</text>
</comment>
<dbReference type="InterPro" id="IPR051048">
    <property type="entry name" value="Peptidase_S8/S53_subtilisin"/>
</dbReference>
<dbReference type="PROSITE" id="PS00138">
    <property type="entry name" value="SUBTILASE_SER"/>
    <property type="match status" value="1"/>
</dbReference>
<feature type="active site" description="Charge relay system" evidence="5 6">
    <location>
        <position position="196"/>
    </location>
</feature>
<keyword evidence="8" id="KW-1133">Transmembrane helix</keyword>
<sequence length="1003" mass="113194">MLILFLISFHSIDDLFIDENIQEKAQLLEEITSEGWYYIYCKNKSFLQDLNLSLKTSNFVTNKWICAFLTGNKVEKISSNSSFKLIPASEKDGSQLLSSGGEVNYLIESNDFYIPPNSHHYYDNFYISKEYPNKNTHYIRSVTILPDAKVLNRWSKGVVQAEEFQLHYENKNRLVPIQPFYEKGIQGQKEIVSIVDSGVDHRHCFFHDSKVKVPINMTNLNHRKIVRYEAIADAYDGNNGHGTHVSGVIAGKSFCEQCSASLYNGIAPEAKLFFVDAGYESNPTVLTPDYSFKAVLQIALKLNSSIFSNSWGFPPTTKKVRSLFDRIGYETPSVSFFFGAGNTRKRFKIFTPANSKNVIAVGSIGIPQLKNLDNGYHDLYFLYSETKNSTQKIINLPFSKSFLSFMTDVKKLLTFQQKKIVRFYTNATNYENNFVYISEGSFNYCNSIRTLYRKNGSAVFIKEDLVNQLYETCNPITNIPVFSVTSLDYDEIVTINVNFTYNGLNDVLGDVNSIGPTNFGLLKPEILAPGDDSVSAKGTQSKAIVSECTLLGLVSKSGTSMATPAAAGAATLLNQYFKDGFYPSCKKNPKDSLFLRSPTIKALLINSASRITSHNVVQPTLESGFGSIHLANSLILDENSPHFGLRIIDYKEISSSDHIYTTISIPQREKEFKGKENLLTITLCWLDPPLDSKSLIPIFADLDLIVITPNKTILYGNMCEYEESHATVERTIIENPIHGEYQIQIRCPKLSIPEKVHFSLAINGPFDHHNTKMNPVKLPFKKVPKCYPVCGTDCNQKSDKCYCPPDKTGIHCASPVTQLRLKDTTIKLKSRTPTFVRFEFPKLKESQALKIHILLTNGSLCHLTIGQNQIPKFGGKFINFISLKTTNDFIFDPRENEKYTAGSFIYMEFYEASQRNPDLVLTLEIFSPNQVMENNSASPKAKATQKNSSTNLLARKSFLSYLGTIFMFGLLAFILFIQFVFIKKQCFAPMKPRIQNEEKVPFL</sequence>
<keyword evidence="8" id="KW-0812">Transmembrane</keyword>
<evidence type="ECO:0000256" key="7">
    <source>
        <dbReference type="RuleBase" id="RU003355"/>
    </source>
</evidence>
<evidence type="ECO:0000256" key="6">
    <source>
        <dbReference type="PROSITE-ProRule" id="PRU01240"/>
    </source>
</evidence>
<accession>A0A1J4KIG5</accession>
<feature type="active site" description="Charge relay system" evidence="5 6">
    <location>
        <position position="560"/>
    </location>
</feature>
<dbReference type="EMBL" id="MLAK01000600">
    <property type="protein sequence ID" value="OHT10850.1"/>
    <property type="molecule type" value="Genomic_DNA"/>
</dbReference>
<evidence type="ECO:0000313" key="10">
    <source>
        <dbReference type="EMBL" id="OHT10850.1"/>
    </source>
</evidence>
<dbReference type="Proteomes" id="UP000179807">
    <property type="component" value="Unassembled WGS sequence"/>
</dbReference>
<dbReference type="Pfam" id="PF00082">
    <property type="entry name" value="Peptidase_S8"/>
    <property type="match status" value="1"/>
</dbReference>
<dbReference type="PANTHER" id="PTHR43399:SF4">
    <property type="entry name" value="CELL WALL-ASSOCIATED PROTEASE"/>
    <property type="match status" value="1"/>
</dbReference>
<dbReference type="InterPro" id="IPR022398">
    <property type="entry name" value="Peptidase_S8_His-AS"/>
</dbReference>
<dbReference type="PROSITE" id="PS00137">
    <property type="entry name" value="SUBTILASE_HIS"/>
    <property type="match status" value="1"/>
</dbReference>
<dbReference type="CDD" id="cd04842">
    <property type="entry name" value="Peptidases_S8_Kp43_protease"/>
    <property type="match status" value="1"/>
</dbReference>
<comment type="similarity">
    <text evidence="1 6 7">Belongs to the peptidase S8 family.</text>
</comment>
<proteinExistence type="inferred from homology"/>
<keyword evidence="8" id="KW-0472">Membrane</keyword>
<dbReference type="SUPFAM" id="SSF52743">
    <property type="entry name" value="Subtilisin-like"/>
    <property type="match status" value="1"/>
</dbReference>
<evidence type="ECO:0000256" key="1">
    <source>
        <dbReference type="ARBA" id="ARBA00011073"/>
    </source>
</evidence>
<dbReference type="GO" id="GO:0006508">
    <property type="term" value="P:proteolysis"/>
    <property type="evidence" value="ECO:0007669"/>
    <property type="project" value="UniProtKB-KW"/>
</dbReference>
<dbReference type="PROSITE" id="PS00136">
    <property type="entry name" value="SUBTILASE_ASP"/>
    <property type="match status" value="1"/>
</dbReference>
<dbReference type="VEuPathDB" id="TrichDB:TRFO_19744"/>
<name>A0A1J4KIG5_9EUKA</name>
<evidence type="ECO:0000313" key="11">
    <source>
        <dbReference type="Proteomes" id="UP000179807"/>
    </source>
</evidence>
<feature type="transmembrane region" description="Helical" evidence="8">
    <location>
        <begin position="958"/>
        <end position="982"/>
    </location>
</feature>
<dbReference type="PANTHER" id="PTHR43399">
    <property type="entry name" value="SUBTILISIN-RELATED"/>
    <property type="match status" value="1"/>
</dbReference>
<dbReference type="OrthoDB" id="65407at2759"/>
<evidence type="ECO:0000256" key="8">
    <source>
        <dbReference type="SAM" id="Phobius"/>
    </source>
</evidence>
<keyword evidence="2 6" id="KW-0645">Protease</keyword>